<gene>
    <name evidence="1" type="ORF">DPMN_170073</name>
</gene>
<keyword evidence="2" id="KW-1185">Reference proteome</keyword>
<dbReference type="Gene3D" id="2.60.120.260">
    <property type="entry name" value="Galactose-binding domain-like"/>
    <property type="match status" value="1"/>
</dbReference>
<dbReference type="SUPFAM" id="SSF49785">
    <property type="entry name" value="Galactose-binding domain-like"/>
    <property type="match status" value="1"/>
</dbReference>
<reference evidence="1" key="2">
    <citation type="submission" date="2020-11" db="EMBL/GenBank/DDBJ databases">
        <authorList>
            <person name="McCartney M.A."/>
            <person name="Auch B."/>
            <person name="Kono T."/>
            <person name="Mallez S."/>
            <person name="Becker A."/>
            <person name="Gohl D.M."/>
            <person name="Silverstein K.A.T."/>
            <person name="Koren S."/>
            <person name="Bechman K.B."/>
            <person name="Herman A."/>
            <person name="Abrahante J.E."/>
            <person name="Garbe J."/>
        </authorList>
    </citation>
    <scope>NUCLEOTIDE SEQUENCE</scope>
    <source>
        <strain evidence="1">Duluth1</strain>
        <tissue evidence="1">Whole animal</tissue>
    </source>
</reference>
<evidence type="ECO:0000313" key="2">
    <source>
        <dbReference type="Proteomes" id="UP000828390"/>
    </source>
</evidence>
<name>A0A9D4DZ39_DREPO</name>
<sequence>MDPAYAQDAATKNYVDNRTVSKSGDTMTGDLNMGGRMVKGLPVHFPTLYSGNEAPSWSQVTSLVNEATANNEQYIDDQDAVTKYYDNNLTKKCYSGYVPILVENISRTGFVTTASSVTDDKFRAYGAFNSLNDDGSNGSWATHSKTGWLQIKCPEPVTIWRVALKARAIDGKNITGWTIEAIMEKNLNHC</sequence>
<dbReference type="InterPro" id="IPR008979">
    <property type="entry name" value="Galactose-bd-like_sf"/>
</dbReference>
<reference evidence="1" key="1">
    <citation type="journal article" date="2019" name="bioRxiv">
        <title>The Genome of the Zebra Mussel, Dreissena polymorpha: A Resource for Invasive Species Research.</title>
        <authorList>
            <person name="McCartney M.A."/>
            <person name="Auch B."/>
            <person name="Kono T."/>
            <person name="Mallez S."/>
            <person name="Zhang Y."/>
            <person name="Obille A."/>
            <person name="Becker A."/>
            <person name="Abrahante J.E."/>
            <person name="Garbe J."/>
            <person name="Badalamenti J.P."/>
            <person name="Herman A."/>
            <person name="Mangelson H."/>
            <person name="Liachko I."/>
            <person name="Sullivan S."/>
            <person name="Sone E.D."/>
            <person name="Koren S."/>
            <person name="Silverstein K.A.T."/>
            <person name="Beckman K.B."/>
            <person name="Gohl D.M."/>
        </authorList>
    </citation>
    <scope>NUCLEOTIDE SEQUENCE</scope>
    <source>
        <strain evidence="1">Duluth1</strain>
        <tissue evidence="1">Whole animal</tissue>
    </source>
</reference>
<accession>A0A9D4DZ39</accession>
<comment type="caution">
    <text evidence="1">The sequence shown here is derived from an EMBL/GenBank/DDBJ whole genome shotgun (WGS) entry which is preliminary data.</text>
</comment>
<organism evidence="1 2">
    <name type="scientific">Dreissena polymorpha</name>
    <name type="common">Zebra mussel</name>
    <name type="synonym">Mytilus polymorpha</name>
    <dbReference type="NCBI Taxonomy" id="45954"/>
    <lineage>
        <taxon>Eukaryota</taxon>
        <taxon>Metazoa</taxon>
        <taxon>Spiralia</taxon>
        <taxon>Lophotrochozoa</taxon>
        <taxon>Mollusca</taxon>
        <taxon>Bivalvia</taxon>
        <taxon>Autobranchia</taxon>
        <taxon>Heteroconchia</taxon>
        <taxon>Euheterodonta</taxon>
        <taxon>Imparidentia</taxon>
        <taxon>Neoheterodontei</taxon>
        <taxon>Myida</taxon>
        <taxon>Dreissenoidea</taxon>
        <taxon>Dreissenidae</taxon>
        <taxon>Dreissena</taxon>
    </lineage>
</organism>
<dbReference type="AlphaFoldDB" id="A0A9D4DZ39"/>
<dbReference type="Proteomes" id="UP000828390">
    <property type="component" value="Unassembled WGS sequence"/>
</dbReference>
<proteinExistence type="predicted"/>
<protein>
    <submittedName>
        <fullName evidence="1">Uncharacterized protein</fullName>
    </submittedName>
</protein>
<evidence type="ECO:0000313" key="1">
    <source>
        <dbReference type="EMBL" id="KAH3768857.1"/>
    </source>
</evidence>
<dbReference type="EMBL" id="JAIWYP010000009">
    <property type="protein sequence ID" value="KAH3768857.1"/>
    <property type="molecule type" value="Genomic_DNA"/>
</dbReference>